<evidence type="ECO:0000313" key="3">
    <source>
        <dbReference type="Proteomes" id="UP000700706"/>
    </source>
</evidence>
<evidence type="ECO:0000256" key="1">
    <source>
        <dbReference type="SAM" id="SignalP"/>
    </source>
</evidence>
<proteinExistence type="predicted"/>
<reference evidence="2" key="1">
    <citation type="submission" date="2020-06" db="EMBL/GenBank/DDBJ databases">
        <title>Stable isotope informed genome-resolved metagenomics uncovers potential trophic interactions in rhizosphere soil.</title>
        <authorList>
            <person name="Starr E.P."/>
            <person name="Shi S."/>
            <person name="Blazewicz S.J."/>
            <person name="Koch B.J."/>
            <person name="Probst A.J."/>
            <person name="Hungate B.A."/>
            <person name="Pett-Ridge J."/>
            <person name="Firestone M.K."/>
            <person name="Banfield J.F."/>
        </authorList>
    </citation>
    <scope>NUCLEOTIDE SEQUENCE</scope>
    <source>
        <strain evidence="2">YM_69_17</strain>
    </source>
</reference>
<accession>A0A952FPU5</accession>
<feature type="chain" id="PRO_5038106623" description="C4-dicarboxylate ABC transporter substrate-binding protein" evidence="1">
    <location>
        <begin position="24"/>
        <end position="53"/>
    </location>
</feature>
<dbReference type="EMBL" id="JAEKLZ010000218">
    <property type="protein sequence ID" value="MBW8726494.1"/>
    <property type="molecule type" value="Genomic_DNA"/>
</dbReference>
<feature type="signal peptide" evidence="1">
    <location>
        <begin position="1"/>
        <end position="23"/>
    </location>
</feature>
<comment type="caution">
    <text evidence="2">The sequence shown here is derived from an EMBL/GenBank/DDBJ whole genome shotgun (WGS) entry which is preliminary data.</text>
</comment>
<gene>
    <name evidence="2" type="ORF">JF625_15240</name>
</gene>
<keyword evidence="1" id="KW-0732">Signal</keyword>
<evidence type="ECO:0000313" key="2">
    <source>
        <dbReference type="EMBL" id="MBW8726494.1"/>
    </source>
</evidence>
<name>A0A952FPU5_9PROT</name>
<organism evidence="2 3">
    <name type="scientific">Inquilinus limosus</name>
    <dbReference type="NCBI Taxonomy" id="171674"/>
    <lineage>
        <taxon>Bacteria</taxon>
        <taxon>Pseudomonadati</taxon>
        <taxon>Pseudomonadota</taxon>
        <taxon>Alphaproteobacteria</taxon>
        <taxon>Rhodospirillales</taxon>
        <taxon>Rhodospirillaceae</taxon>
        <taxon>Inquilinus</taxon>
    </lineage>
</organism>
<dbReference type="AlphaFoldDB" id="A0A952FPU5"/>
<dbReference type="Proteomes" id="UP000700706">
    <property type="component" value="Unassembled WGS sequence"/>
</dbReference>
<protein>
    <recommendedName>
        <fullName evidence="4">C4-dicarboxylate ABC transporter substrate-binding protein</fullName>
    </recommendedName>
</protein>
<evidence type="ECO:0008006" key="4">
    <source>
        <dbReference type="Google" id="ProtNLM"/>
    </source>
</evidence>
<sequence>MKLIRTALASMALAASLAGAAQAETTLTVHYPMPGFFKDVMDTISQTAPGRHR</sequence>